<protein>
    <submittedName>
        <fullName evidence="2">Uncharacterized protein</fullName>
    </submittedName>
</protein>
<proteinExistence type="predicted"/>
<keyword evidence="1" id="KW-1133">Transmembrane helix</keyword>
<name>A0A194QUJ8_PAPMA</name>
<dbReference type="Proteomes" id="UP000053240">
    <property type="component" value="Unassembled WGS sequence"/>
</dbReference>
<keyword evidence="1" id="KW-0472">Membrane</keyword>
<evidence type="ECO:0000313" key="2">
    <source>
        <dbReference type="EMBL" id="KPJ09203.1"/>
    </source>
</evidence>
<accession>A0A194QUJ8</accession>
<evidence type="ECO:0000313" key="3">
    <source>
        <dbReference type="Proteomes" id="UP000053240"/>
    </source>
</evidence>
<gene>
    <name evidence="2" type="ORF">RR48_15344</name>
</gene>
<sequence length="113" mass="12550">MGAPAQRGFKTGRASTRWKLVLDGCVPFCVVSDVAACWLRVLCCGACALARSGRRLPSGRIEYTTPCPRDTSTRNSLRERACHMARKREPFSVIVSAMRWAIVFSLPHIILIN</sequence>
<feature type="transmembrane region" description="Helical" evidence="1">
    <location>
        <begin position="90"/>
        <end position="112"/>
    </location>
</feature>
<keyword evidence="3" id="KW-1185">Reference proteome</keyword>
<reference evidence="2 3" key="1">
    <citation type="journal article" date="2015" name="Nat. Commun.">
        <title>Outbred genome sequencing and CRISPR/Cas9 gene editing in butterflies.</title>
        <authorList>
            <person name="Li X."/>
            <person name="Fan D."/>
            <person name="Zhang W."/>
            <person name="Liu G."/>
            <person name="Zhang L."/>
            <person name="Zhao L."/>
            <person name="Fang X."/>
            <person name="Chen L."/>
            <person name="Dong Y."/>
            <person name="Chen Y."/>
            <person name="Ding Y."/>
            <person name="Zhao R."/>
            <person name="Feng M."/>
            <person name="Zhu Y."/>
            <person name="Feng Y."/>
            <person name="Jiang X."/>
            <person name="Zhu D."/>
            <person name="Xiang H."/>
            <person name="Feng X."/>
            <person name="Li S."/>
            <person name="Wang J."/>
            <person name="Zhang G."/>
            <person name="Kronforst M.R."/>
            <person name="Wang W."/>
        </authorList>
    </citation>
    <scope>NUCLEOTIDE SEQUENCE [LARGE SCALE GENOMIC DNA]</scope>
    <source>
        <strain evidence="2">Ya'a_city_454_Pm</strain>
        <tissue evidence="2">Whole body</tissue>
    </source>
</reference>
<organism evidence="2 3">
    <name type="scientific">Papilio machaon</name>
    <name type="common">Old World swallowtail butterfly</name>
    <dbReference type="NCBI Taxonomy" id="76193"/>
    <lineage>
        <taxon>Eukaryota</taxon>
        <taxon>Metazoa</taxon>
        <taxon>Ecdysozoa</taxon>
        <taxon>Arthropoda</taxon>
        <taxon>Hexapoda</taxon>
        <taxon>Insecta</taxon>
        <taxon>Pterygota</taxon>
        <taxon>Neoptera</taxon>
        <taxon>Endopterygota</taxon>
        <taxon>Lepidoptera</taxon>
        <taxon>Glossata</taxon>
        <taxon>Ditrysia</taxon>
        <taxon>Papilionoidea</taxon>
        <taxon>Papilionidae</taxon>
        <taxon>Papilioninae</taxon>
        <taxon>Papilio</taxon>
    </lineage>
</organism>
<dbReference type="AlphaFoldDB" id="A0A194QUJ8"/>
<keyword evidence="1" id="KW-0812">Transmembrane</keyword>
<dbReference type="EMBL" id="KQ461108">
    <property type="protein sequence ID" value="KPJ09203.1"/>
    <property type="molecule type" value="Genomic_DNA"/>
</dbReference>
<dbReference type="InParanoid" id="A0A194QUJ8"/>
<evidence type="ECO:0000256" key="1">
    <source>
        <dbReference type="SAM" id="Phobius"/>
    </source>
</evidence>